<dbReference type="InterPro" id="IPR003018">
    <property type="entry name" value="GAF"/>
</dbReference>
<dbReference type="SMART" id="SM00065">
    <property type="entry name" value="GAF"/>
    <property type="match status" value="1"/>
</dbReference>
<organism evidence="5 6">
    <name type="scientific">Pseudothauera lacus</name>
    <dbReference type="NCBI Taxonomy" id="2136175"/>
    <lineage>
        <taxon>Bacteria</taxon>
        <taxon>Pseudomonadati</taxon>
        <taxon>Pseudomonadota</taxon>
        <taxon>Betaproteobacteria</taxon>
        <taxon>Rhodocyclales</taxon>
        <taxon>Zoogloeaceae</taxon>
        <taxon>Pseudothauera</taxon>
    </lineage>
</organism>
<evidence type="ECO:0000313" key="5">
    <source>
        <dbReference type="EMBL" id="PTD97929.1"/>
    </source>
</evidence>
<dbReference type="Gene3D" id="3.30.450.90">
    <property type="match status" value="1"/>
</dbReference>
<dbReference type="Pfam" id="PF01590">
    <property type="entry name" value="GAF"/>
    <property type="match status" value="1"/>
</dbReference>
<dbReference type="PANTHER" id="PTHR30258:SF2">
    <property type="entry name" value="COMG OPERON PROTEIN 1"/>
    <property type="match status" value="1"/>
</dbReference>
<dbReference type="Gene3D" id="3.30.450.40">
    <property type="match status" value="1"/>
</dbReference>
<dbReference type="Gene3D" id="3.40.50.300">
    <property type="entry name" value="P-loop containing nucleotide triphosphate hydrolases"/>
    <property type="match status" value="1"/>
</dbReference>
<dbReference type="GO" id="GO:0005886">
    <property type="term" value="C:plasma membrane"/>
    <property type="evidence" value="ECO:0007669"/>
    <property type="project" value="TreeGrafter"/>
</dbReference>
<dbReference type="PANTHER" id="PTHR30258">
    <property type="entry name" value="TYPE II SECRETION SYSTEM PROTEIN GSPE-RELATED"/>
    <property type="match status" value="1"/>
</dbReference>
<dbReference type="Proteomes" id="UP000241193">
    <property type="component" value="Unassembled WGS sequence"/>
</dbReference>
<dbReference type="PROSITE" id="PS00662">
    <property type="entry name" value="T2SP_E"/>
    <property type="match status" value="1"/>
</dbReference>
<keyword evidence="3" id="KW-0067">ATP-binding</keyword>
<name>A0A2T4IJH6_9RHOO</name>
<dbReference type="Pfam" id="PF00437">
    <property type="entry name" value="T2SSE"/>
    <property type="match status" value="1"/>
</dbReference>
<comment type="caution">
    <text evidence="5">The sequence shown here is derived from an EMBL/GenBank/DDBJ whole genome shotgun (WGS) entry which is preliminary data.</text>
</comment>
<keyword evidence="2" id="KW-0547">Nucleotide-binding</keyword>
<reference evidence="5 6" key="2">
    <citation type="submission" date="2018-04" db="EMBL/GenBank/DDBJ databases">
        <title>Thauera lacus sp. nov., isolated from an saline lake in Inner Mongolia, China.</title>
        <authorList>
            <person name="Liang Q.-Y."/>
        </authorList>
    </citation>
    <scope>NUCLEOTIDE SEQUENCE [LARGE SCALE GENOMIC DNA]</scope>
    <source>
        <strain evidence="5 6">D20</strain>
    </source>
</reference>
<gene>
    <name evidence="5" type="ORF">C8261_00455</name>
</gene>
<dbReference type="GO" id="GO:0016887">
    <property type="term" value="F:ATP hydrolysis activity"/>
    <property type="evidence" value="ECO:0007669"/>
    <property type="project" value="TreeGrafter"/>
</dbReference>
<dbReference type="SUPFAM" id="SSF160246">
    <property type="entry name" value="EspE N-terminal domain-like"/>
    <property type="match status" value="1"/>
</dbReference>
<dbReference type="InterPro" id="IPR037257">
    <property type="entry name" value="T2SS_E_N_sf"/>
</dbReference>
<reference evidence="5 6" key="1">
    <citation type="submission" date="2018-03" db="EMBL/GenBank/DDBJ databases">
        <authorList>
            <person name="Keele B.F."/>
        </authorList>
    </citation>
    <scope>NUCLEOTIDE SEQUENCE [LARGE SCALE GENOMIC DNA]</scope>
    <source>
        <strain evidence="5 6">D20</strain>
    </source>
</reference>
<feature type="domain" description="Bacterial type II secretion system protein E" evidence="4">
    <location>
        <begin position="572"/>
        <end position="586"/>
    </location>
</feature>
<dbReference type="InterPro" id="IPR029016">
    <property type="entry name" value="GAF-like_dom_sf"/>
</dbReference>
<dbReference type="EMBL" id="PZKC01000001">
    <property type="protein sequence ID" value="PTD97929.1"/>
    <property type="molecule type" value="Genomic_DNA"/>
</dbReference>
<dbReference type="InterPro" id="IPR027417">
    <property type="entry name" value="P-loop_NTPase"/>
</dbReference>
<evidence type="ECO:0000313" key="6">
    <source>
        <dbReference type="Proteomes" id="UP000241193"/>
    </source>
</evidence>
<dbReference type="InterPro" id="IPR001482">
    <property type="entry name" value="T2SS/T4SS_dom"/>
</dbReference>
<accession>A0A2T4IJH6</accession>
<evidence type="ECO:0000256" key="1">
    <source>
        <dbReference type="ARBA" id="ARBA00006611"/>
    </source>
</evidence>
<dbReference type="SMART" id="SM00382">
    <property type="entry name" value="AAA"/>
    <property type="match status" value="1"/>
</dbReference>
<dbReference type="CDD" id="cd01129">
    <property type="entry name" value="PulE-GspE-like"/>
    <property type="match status" value="1"/>
</dbReference>
<dbReference type="RefSeq" id="WP_107491689.1">
    <property type="nucleotide sequence ID" value="NZ_PZKC01000001.1"/>
</dbReference>
<dbReference type="SUPFAM" id="SSF52540">
    <property type="entry name" value="P-loop containing nucleoside triphosphate hydrolases"/>
    <property type="match status" value="1"/>
</dbReference>
<dbReference type="OrthoDB" id="9176794at2"/>
<dbReference type="SUPFAM" id="SSF55781">
    <property type="entry name" value="GAF domain-like"/>
    <property type="match status" value="1"/>
</dbReference>
<dbReference type="InterPro" id="IPR003593">
    <property type="entry name" value="AAA+_ATPase"/>
</dbReference>
<keyword evidence="6" id="KW-1185">Reference proteome</keyword>
<dbReference type="InterPro" id="IPR007831">
    <property type="entry name" value="T2SS_GspE_N"/>
</dbReference>
<comment type="similarity">
    <text evidence="1">Belongs to the GSP E family.</text>
</comment>
<dbReference type="Pfam" id="PF05157">
    <property type="entry name" value="MshEN"/>
    <property type="match status" value="1"/>
</dbReference>
<proteinExistence type="inferred from homology"/>
<sequence>MTATPPPPAQGNSDDPRLAFMHRLQAVSNRIHGTRDAYELMLELSGEICALFRADRLTLYALTEDRSNIISRVKTGLGGFKDLRLPVGPRSIAGYCAMTRRTVNIHDAHDDDELRRIYPELRFLSQVDERTGYRSREVLAVACTDSHNDLQGVLQLINTLDGGPFSDIVTEGAEILARSLGVALALRPPGAGLFRSKYDGLVAEGVLSAGELDLARRSARRKGKDIEDVLHGEFQVPLAALGRALAAFFDLPYEPFRGDRIRPVHLLRSLKREFVEANQWLPVEESEDGVVVISTDAERVRTSRSVQNVLAADRVAFRVTTGEEFRRTVDQFYCVDDADKVSELLSSMDDEEQDSEAGDAVSAAADNELVRLVNKIIIDAFEQKASDIHIEPYPGRQKTVVRFRKDGELRNYIEVPASYRNALVTRIKIMCDLDISERRKPQDGKIRFRKFGPLDIELRVATLPSANGLEDVVMRVLASGEPIALDRLGLSTHNASRLRAVIDKPYGIFFVCGPTGSGKTTTLHSILGHLNTPERKIWTAEDPVEITQRGLRQVQINRKAGMDFATVMRAFLRADPDVIMVGEMRDHETVSIGIEASLTGHLVLSTLHTNSAPESVIRLLDMGMDPFNFSDALLGVLAQRLARRLCPSCREPYLADETEIDELCAEYASELHNTVAWRNDPQAAMAALRARLLDGQGGAAERITLYRARGCPACGGCGYAGRIGLHELMIGSDACKQRILRRAPVDELLASALDDGMRTLKMDGIEKVLAGLTDMRQVRQVCIK</sequence>
<protein>
    <submittedName>
        <fullName evidence="5">Secretion system protein E</fullName>
    </submittedName>
</protein>
<dbReference type="GO" id="GO:0005524">
    <property type="term" value="F:ATP binding"/>
    <property type="evidence" value="ECO:0007669"/>
    <property type="project" value="UniProtKB-KW"/>
</dbReference>
<evidence type="ECO:0000256" key="2">
    <source>
        <dbReference type="ARBA" id="ARBA00022741"/>
    </source>
</evidence>
<evidence type="ECO:0000259" key="4">
    <source>
        <dbReference type="PROSITE" id="PS00662"/>
    </source>
</evidence>
<dbReference type="AlphaFoldDB" id="A0A2T4IJH6"/>
<evidence type="ECO:0000256" key="3">
    <source>
        <dbReference type="ARBA" id="ARBA00022840"/>
    </source>
</evidence>